<organism evidence="1">
    <name type="scientific">Dermatophagoides farinae</name>
    <name type="common">American house dust mite</name>
    <dbReference type="NCBI Taxonomy" id="6954"/>
    <lineage>
        <taxon>Eukaryota</taxon>
        <taxon>Metazoa</taxon>
        <taxon>Ecdysozoa</taxon>
        <taxon>Arthropoda</taxon>
        <taxon>Chelicerata</taxon>
        <taxon>Arachnida</taxon>
        <taxon>Acari</taxon>
        <taxon>Acariformes</taxon>
        <taxon>Sarcoptiformes</taxon>
        <taxon>Astigmata</taxon>
        <taxon>Psoroptidia</taxon>
        <taxon>Analgoidea</taxon>
        <taxon>Pyroglyphidae</taxon>
        <taxon>Dermatophagoidinae</taxon>
        <taxon>Dermatophagoides</taxon>
    </lineage>
</organism>
<name>A0A9D4SKD1_DERFA</name>
<accession>A0A9D4SKD1</accession>
<dbReference type="EMBL" id="SDOV01000001">
    <property type="protein sequence ID" value="KAH7645038.1"/>
    <property type="molecule type" value="Genomic_DNA"/>
</dbReference>
<gene>
    <name evidence="1" type="ORF">HUG17_0576</name>
</gene>
<dbReference type="Proteomes" id="UP000828236">
    <property type="component" value="Unassembled WGS sequence"/>
</dbReference>
<proteinExistence type="predicted"/>
<evidence type="ECO:0000313" key="1">
    <source>
        <dbReference type="EMBL" id="KAH7645038.1"/>
    </source>
</evidence>
<reference evidence="1" key="2">
    <citation type="journal article" date="2021" name="World Allergy Organ. J.">
        <title>Chromosome-level assembly of Dermatophagoides farinae genome and transcriptome reveals two novel allergens Der f 37 and Der f 39.</title>
        <authorList>
            <person name="Chen J."/>
            <person name="Cai Z."/>
            <person name="Fan D."/>
            <person name="Hu J."/>
            <person name="Hou Y."/>
            <person name="He Y."/>
            <person name="Zhang Z."/>
            <person name="Zhao Z."/>
            <person name="Gao P."/>
            <person name="Hu W."/>
            <person name="Sun J."/>
            <person name="Li J."/>
            <person name="Ji K."/>
        </authorList>
    </citation>
    <scope>NUCLEOTIDE SEQUENCE</scope>
    <source>
        <strain evidence="1">JKM2019</strain>
    </source>
</reference>
<dbReference type="AlphaFoldDB" id="A0A9D4SKD1"/>
<comment type="caution">
    <text evidence="1">The sequence shown here is derived from an EMBL/GenBank/DDBJ whole genome shotgun (WGS) entry which is preliminary data.</text>
</comment>
<reference evidence="1" key="1">
    <citation type="submission" date="2020-06" db="EMBL/GenBank/DDBJ databases">
        <authorList>
            <person name="Ji K."/>
            <person name="Li J."/>
        </authorList>
    </citation>
    <scope>NUCLEOTIDE SEQUENCE</scope>
    <source>
        <strain evidence="1">JKM2019</strain>
        <tissue evidence="1">Whole body</tissue>
    </source>
</reference>
<protein>
    <submittedName>
        <fullName evidence="1">Uncharacterized protein</fullName>
    </submittedName>
</protein>
<sequence length="414" mass="47481">MMMMNNMNESVFLSINGTNIEQQQQQQKYSNYIQPQLPSISTMSFDNNPTATTTSMQNDVDLNIVLETIYHNYRNGFEILRQIIQSIRVMNSMKFNHNDDNDKYDNSGNNNNERFNHYEMIMEQVEKNVYTLQLQYDQFEQQQQQQYGQQQPINIDMTTTDATLYHHCIQQPPYNYWSNDLNQSLSTAAATTATMDLNWFDYDATMNLSASDIINENVVDIPIVDHQSDGISTTVTAEPTSSSLNQPDNWNDLNVIYSDIASHFTLVDPSSTTSTSTSSKIEQSIVDDQQSMVQIDYQLSNIVDTQNTELMENYYNNDQQMESNAIDQQYFNLHNHNNDEQLLNLNNNDNNNTIKVIPKMFSIITNNIETTRYATNRANTSRVQFSIDPGSKITLTKSIVIRSSASIPTFPSSS</sequence>